<dbReference type="Proteomes" id="UP000243499">
    <property type="component" value="Chromosome 2"/>
</dbReference>
<comment type="catalytic activity">
    <reaction evidence="7">
        <text>L-threonyl-[protein] + ATP = O-phospho-L-threonyl-[protein] + ADP + H(+)</text>
        <dbReference type="Rhea" id="RHEA:46608"/>
        <dbReference type="Rhea" id="RHEA-COMP:11060"/>
        <dbReference type="Rhea" id="RHEA-COMP:11605"/>
        <dbReference type="ChEBI" id="CHEBI:15378"/>
        <dbReference type="ChEBI" id="CHEBI:30013"/>
        <dbReference type="ChEBI" id="CHEBI:30616"/>
        <dbReference type="ChEBI" id="CHEBI:61977"/>
        <dbReference type="ChEBI" id="CHEBI:456216"/>
        <dbReference type="EC" id="2.7.11.1"/>
    </reaction>
</comment>
<dbReference type="InterPro" id="IPR000719">
    <property type="entry name" value="Prot_kinase_dom"/>
</dbReference>
<dbReference type="EC" id="2.7.11.1" evidence="1"/>
<evidence type="ECO:0000313" key="10">
    <source>
        <dbReference type="EMBL" id="PAN14298.1"/>
    </source>
</evidence>
<dbReference type="FunFam" id="1.10.510.10:FF:001023">
    <property type="entry name" value="Os07g0541700 protein"/>
    <property type="match status" value="1"/>
</dbReference>
<dbReference type="AlphaFoldDB" id="A0A2S3H2X4"/>
<evidence type="ECO:0000256" key="4">
    <source>
        <dbReference type="ARBA" id="ARBA00022741"/>
    </source>
</evidence>
<keyword evidence="2" id="KW-0723">Serine/threonine-protein kinase</keyword>
<dbReference type="SUPFAM" id="SSF56112">
    <property type="entry name" value="Protein kinase-like (PK-like)"/>
    <property type="match status" value="1"/>
</dbReference>
<dbReference type="GO" id="GO:0004674">
    <property type="term" value="F:protein serine/threonine kinase activity"/>
    <property type="evidence" value="ECO:0007669"/>
    <property type="project" value="UniProtKB-KW"/>
</dbReference>
<protein>
    <recommendedName>
        <fullName evidence="1">non-specific serine/threonine protein kinase</fullName>
        <ecNumber evidence="1">2.7.11.1</ecNumber>
    </recommendedName>
</protein>
<dbReference type="InterPro" id="IPR020635">
    <property type="entry name" value="Tyr_kinase_cat_dom"/>
</dbReference>
<dbReference type="InterPro" id="IPR011009">
    <property type="entry name" value="Kinase-like_dom_sf"/>
</dbReference>
<evidence type="ECO:0000256" key="3">
    <source>
        <dbReference type="ARBA" id="ARBA00022679"/>
    </source>
</evidence>
<evidence type="ECO:0000256" key="7">
    <source>
        <dbReference type="ARBA" id="ARBA00047899"/>
    </source>
</evidence>
<keyword evidence="6" id="KW-0067">ATP-binding</keyword>
<dbReference type="EMBL" id="CM008047">
    <property type="protein sequence ID" value="PAN14298.1"/>
    <property type="molecule type" value="Genomic_DNA"/>
</dbReference>
<dbReference type="Gramene" id="PAN14298">
    <property type="protein sequence ID" value="PAN14298"/>
    <property type="gene ID" value="PAHAL_2G398700"/>
</dbReference>
<dbReference type="PANTHER" id="PTHR27006:SF634">
    <property type="entry name" value="RECEPTOR-LIKE SERINE_THREONINE-PROTEIN KINASE"/>
    <property type="match status" value="1"/>
</dbReference>
<keyword evidence="4" id="KW-0547">Nucleotide-binding</keyword>
<evidence type="ECO:0000259" key="9">
    <source>
        <dbReference type="PROSITE" id="PS50011"/>
    </source>
</evidence>
<dbReference type="SMART" id="SM00219">
    <property type="entry name" value="TyrKc"/>
    <property type="match status" value="1"/>
</dbReference>
<keyword evidence="5" id="KW-0418">Kinase</keyword>
<proteinExistence type="predicted"/>
<dbReference type="PANTHER" id="PTHR27006">
    <property type="entry name" value="PROMASTIGOTE SURFACE ANTIGEN PROTEIN PSA"/>
    <property type="match status" value="1"/>
</dbReference>
<dbReference type="PROSITE" id="PS50011">
    <property type="entry name" value="PROTEIN_KINASE_DOM"/>
    <property type="match status" value="1"/>
</dbReference>
<gene>
    <name evidence="10" type="ORF">PAHAL_2G398700</name>
</gene>
<comment type="catalytic activity">
    <reaction evidence="8">
        <text>L-seryl-[protein] + ATP = O-phospho-L-seryl-[protein] + ADP + H(+)</text>
        <dbReference type="Rhea" id="RHEA:17989"/>
        <dbReference type="Rhea" id="RHEA-COMP:9863"/>
        <dbReference type="Rhea" id="RHEA-COMP:11604"/>
        <dbReference type="ChEBI" id="CHEBI:15378"/>
        <dbReference type="ChEBI" id="CHEBI:29999"/>
        <dbReference type="ChEBI" id="CHEBI:30616"/>
        <dbReference type="ChEBI" id="CHEBI:83421"/>
        <dbReference type="ChEBI" id="CHEBI:456216"/>
        <dbReference type="EC" id="2.7.11.1"/>
    </reaction>
</comment>
<evidence type="ECO:0000256" key="6">
    <source>
        <dbReference type="ARBA" id="ARBA00022840"/>
    </source>
</evidence>
<sequence>MGILYLHEESSLRIIHRNLKANNILLDNNMEPKIADSGMAELLGEGNATARTTRVVGTHGYMAPEYAMHGSVSPKIDVFSFGVMALEIVTGRSSSSSDDHGTENLLTDVWDHWTKGTMSRMLHGSLDGHARRQALRCVHIGLLCVQPEPDDRPDMSAVVFMLTRDSMELQPPSQPVLRPSSGENHLQLHWQSWGRSSCS</sequence>
<dbReference type="GO" id="GO:0005524">
    <property type="term" value="F:ATP binding"/>
    <property type="evidence" value="ECO:0007669"/>
    <property type="project" value="UniProtKB-KW"/>
</dbReference>
<dbReference type="GO" id="GO:0004713">
    <property type="term" value="F:protein tyrosine kinase activity"/>
    <property type="evidence" value="ECO:0007669"/>
    <property type="project" value="InterPro"/>
</dbReference>
<name>A0A2S3H2X4_9POAL</name>
<evidence type="ECO:0000256" key="5">
    <source>
        <dbReference type="ARBA" id="ARBA00022777"/>
    </source>
</evidence>
<reference evidence="10" key="1">
    <citation type="submission" date="2018-04" db="EMBL/GenBank/DDBJ databases">
        <title>WGS assembly of Panicum hallii.</title>
        <authorList>
            <person name="Lovell J."/>
            <person name="Jenkins J."/>
            <person name="Lowry D."/>
            <person name="Mamidi S."/>
            <person name="Sreedasyam A."/>
            <person name="Weng X."/>
            <person name="Barry K."/>
            <person name="Bonette J."/>
            <person name="Campitelli B."/>
            <person name="Daum C."/>
            <person name="Gordon S."/>
            <person name="Gould B."/>
            <person name="Lipzen A."/>
            <person name="Macqueen A."/>
            <person name="Palacio-Mejia J."/>
            <person name="Plott C."/>
            <person name="Shakirov E."/>
            <person name="Shu S."/>
            <person name="Yoshinaga Y."/>
            <person name="Zane M."/>
            <person name="Rokhsar D."/>
            <person name="Grimwood J."/>
            <person name="Schmutz J."/>
            <person name="Juenger T."/>
        </authorList>
    </citation>
    <scope>NUCLEOTIDE SEQUENCE [LARGE SCALE GENOMIC DNA]</scope>
    <source>
        <strain evidence="10">FIL2</strain>
    </source>
</reference>
<keyword evidence="3" id="KW-0808">Transferase</keyword>
<dbReference type="Pfam" id="PF00069">
    <property type="entry name" value="Pkinase"/>
    <property type="match status" value="1"/>
</dbReference>
<dbReference type="Gene3D" id="1.10.510.10">
    <property type="entry name" value="Transferase(Phosphotransferase) domain 1"/>
    <property type="match status" value="1"/>
</dbReference>
<feature type="domain" description="Protein kinase" evidence="9">
    <location>
        <begin position="1"/>
        <end position="177"/>
    </location>
</feature>
<evidence type="ECO:0000256" key="8">
    <source>
        <dbReference type="ARBA" id="ARBA00048679"/>
    </source>
</evidence>
<accession>A0A2S3H2X4</accession>
<evidence type="ECO:0000256" key="2">
    <source>
        <dbReference type="ARBA" id="ARBA00022527"/>
    </source>
</evidence>
<evidence type="ECO:0000256" key="1">
    <source>
        <dbReference type="ARBA" id="ARBA00012513"/>
    </source>
</evidence>
<organism evidence="10">
    <name type="scientific">Panicum hallii</name>
    <dbReference type="NCBI Taxonomy" id="206008"/>
    <lineage>
        <taxon>Eukaryota</taxon>
        <taxon>Viridiplantae</taxon>
        <taxon>Streptophyta</taxon>
        <taxon>Embryophyta</taxon>
        <taxon>Tracheophyta</taxon>
        <taxon>Spermatophyta</taxon>
        <taxon>Magnoliopsida</taxon>
        <taxon>Liliopsida</taxon>
        <taxon>Poales</taxon>
        <taxon>Poaceae</taxon>
        <taxon>PACMAD clade</taxon>
        <taxon>Panicoideae</taxon>
        <taxon>Panicodae</taxon>
        <taxon>Paniceae</taxon>
        <taxon>Panicinae</taxon>
        <taxon>Panicum</taxon>
        <taxon>Panicum sect. Panicum</taxon>
    </lineage>
</organism>